<evidence type="ECO:0000256" key="5">
    <source>
        <dbReference type="ARBA" id="ARBA00022741"/>
    </source>
</evidence>
<evidence type="ECO:0000256" key="8">
    <source>
        <dbReference type="ARBA" id="ARBA00023136"/>
    </source>
</evidence>
<evidence type="ECO:0000256" key="7">
    <source>
        <dbReference type="ARBA" id="ARBA00022989"/>
    </source>
</evidence>
<dbReference type="InterPro" id="IPR003593">
    <property type="entry name" value="AAA+_ATPase"/>
</dbReference>
<dbReference type="GO" id="GO:0016887">
    <property type="term" value="F:ATP hydrolysis activity"/>
    <property type="evidence" value="ECO:0007669"/>
    <property type="project" value="InterPro"/>
</dbReference>
<accession>A0A1C1A6L6</accession>
<keyword evidence="6 13" id="KW-0067">ATP-binding</keyword>
<feature type="transmembrane region" description="Helical" evidence="10">
    <location>
        <begin position="235"/>
        <end position="257"/>
    </location>
</feature>
<dbReference type="AlphaFoldDB" id="A0A1C1A6L6"/>
<evidence type="ECO:0000256" key="6">
    <source>
        <dbReference type="ARBA" id="ARBA00022840"/>
    </source>
</evidence>
<keyword evidence="7 10" id="KW-1133">Transmembrane helix</keyword>
<evidence type="ECO:0000313" key="14">
    <source>
        <dbReference type="Proteomes" id="UP000093309"/>
    </source>
</evidence>
<dbReference type="SUPFAM" id="SSF90123">
    <property type="entry name" value="ABC transporter transmembrane region"/>
    <property type="match status" value="1"/>
</dbReference>
<dbReference type="PANTHER" id="PTHR43394:SF1">
    <property type="entry name" value="ATP-BINDING CASSETTE SUB-FAMILY B MEMBER 10, MITOCHONDRIAL"/>
    <property type="match status" value="1"/>
</dbReference>
<evidence type="ECO:0000259" key="11">
    <source>
        <dbReference type="PROSITE" id="PS50893"/>
    </source>
</evidence>
<comment type="subcellular location">
    <subcellularLocation>
        <location evidence="1">Cell membrane</location>
        <topology evidence="1">Multi-pass membrane protein</topology>
    </subcellularLocation>
</comment>
<dbReference type="SUPFAM" id="SSF52540">
    <property type="entry name" value="P-loop containing nucleoside triphosphate hydrolases"/>
    <property type="match status" value="1"/>
</dbReference>
<feature type="domain" description="ABC transmembrane type-1" evidence="12">
    <location>
        <begin position="16"/>
        <end position="298"/>
    </location>
</feature>
<dbReference type="PROSITE" id="PS50893">
    <property type="entry name" value="ABC_TRANSPORTER_2"/>
    <property type="match status" value="1"/>
</dbReference>
<dbReference type="RefSeq" id="WP_065850961.1">
    <property type="nucleotide sequence ID" value="NZ_LYPC01000011.1"/>
</dbReference>
<dbReference type="InterPro" id="IPR017871">
    <property type="entry name" value="ABC_transporter-like_CS"/>
</dbReference>
<keyword evidence="14" id="KW-1185">Reference proteome</keyword>
<dbReference type="GO" id="GO:0015421">
    <property type="term" value="F:ABC-type oligopeptide transporter activity"/>
    <property type="evidence" value="ECO:0007669"/>
    <property type="project" value="TreeGrafter"/>
</dbReference>
<dbReference type="Pfam" id="PF00005">
    <property type="entry name" value="ABC_tran"/>
    <property type="match status" value="1"/>
</dbReference>
<comment type="caution">
    <text evidence="13">The sequence shown here is derived from an EMBL/GenBank/DDBJ whole genome shotgun (WGS) entry which is preliminary data.</text>
</comment>
<evidence type="ECO:0000256" key="9">
    <source>
        <dbReference type="SAM" id="MobiDB-lite"/>
    </source>
</evidence>
<dbReference type="SMART" id="SM00382">
    <property type="entry name" value="AAA"/>
    <property type="match status" value="1"/>
</dbReference>
<dbReference type="FunFam" id="3.40.50.300:FF:000221">
    <property type="entry name" value="Multidrug ABC transporter ATP-binding protein"/>
    <property type="match status" value="1"/>
</dbReference>
<sequence length="602" mass="65729">MWKLRSFVKPYWFITLLAPLLMVMEVCMDLSQPRLMATIVNHGVAEGNLALVWSTGLHMLGVAFIGLIGGVGCTFFTVKAAQNFGADLRLSVFEKVQSLSFRQLDTFSTGSLITRLTGDVMQMLNILQILLRQFTREASLLIGSIIMAVVISPRLSLILLAVVPIQFIILYVLMKRSTPLFRLMQSRVDRVNTVMQESTSGIRVIKAFVRAAFERTRFGKANTDLLDASLSSARALATSGPLMTLILNVSIVAVLWFGGAQTWSGSMAIGDLAAFIIYISQVLFSLVSISNTLMNISRAQVSAERIHEVLDTKLDPNEPKHADQVEQSRQPQLPQLQQEQQLSEKGPPEPLQGCELEFEHVSFVYETAPDQPILADISFKALPGQTIGILGATGSGKSTLVSLIPRLYDVTSGHIRLNGVDVKDLPVEQLRSQIGIVLQQSILFSGTIRDNILFGKPGASDAEIEAVAKAAEADGFIRKLPEGYEAKLGQRGVNLSGGQKQRIAIARALLLRSPLLVLDDSTSAIDLGTEKRIQRSLQSLMAGSTCIVIAQRVSSVLHADRILVLDEGRIAAQGTHEELLASSAIYQDIYRSQQGKETALHG</sequence>
<evidence type="ECO:0000256" key="3">
    <source>
        <dbReference type="ARBA" id="ARBA00022475"/>
    </source>
</evidence>
<evidence type="ECO:0000256" key="1">
    <source>
        <dbReference type="ARBA" id="ARBA00004651"/>
    </source>
</evidence>
<dbReference type="InterPro" id="IPR011527">
    <property type="entry name" value="ABC1_TM_dom"/>
</dbReference>
<dbReference type="GO" id="GO:0005886">
    <property type="term" value="C:plasma membrane"/>
    <property type="evidence" value="ECO:0007669"/>
    <property type="project" value="UniProtKB-SubCell"/>
</dbReference>
<dbReference type="InterPro" id="IPR003439">
    <property type="entry name" value="ABC_transporter-like_ATP-bd"/>
</dbReference>
<organism evidence="13 14">
    <name type="scientific">Paenibacillus pectinilyticus</name>
    <dbReference type="NCBI Taxonomy" id="512399"/>
    <lineage>
        <taxon>Bacteria</taxon>
        <taxon>Bacillati</taxon>
        <taxon>Bacillota</taxon>
        <taxon>Bacilli</taxon>
        <taxon>Bacillales</taxon>
        <taxon>Paenibacillaceae</taxon>
        <taxon>Paenibacillus</taxon>
    </lineage>
</organism>
<feature type="domain" description="ABC transporter" evidence="11">
    <location>
        <begin position="356"/>
        <end position="592"/>
    </location>
</feature>
<dbReference type="PROSITE" id="PS50929">
    <property type="entry name" value="ABC_TM1F"/>
    <property type="match status" value="1"/>
</dbReference>
<feature type="transmembrane region" description="Helical" evidence="10">
    <location>
        <begin position="269"/>
        <end position="289"/>
    </location>
</feature>
<dbReference type="CDD" id="cd18548">
    <property type="entry name" value="ABC_6TM_Tm287_like"/>
    <property type="match status" value="1"/>
</dbReference>
<feature type="transmembrane region" description="Helical" evidence="10">
    <location>
        <begin position="12"/>
        <end position="31"/>
    </location>
</feature>
<dbReference type="OrthoDB" id="9770415at2"/>
<keyword evidence="2" id="KW-0813">Transport</keyword>
<dbReference type="Gene3D" id="1.20.1560.10">
    <property type="entry name" value="ABC transporter type 1, transmembrane domain"/>
    <property type="match status" value="1"/>
</dbReference>
<reference evidence="14" key="1">
    <citation type="submission" date="2016-05" db="EMBL/GenBank/DDBJ databases">
        <title>Paenibacillus oryzae. sp. nov., isolated from the rice root.</title>
        <authorList>
            <person name="Zhang J."/>
            <person name="Zhang X."/>
        </authorList>
    </citation>
    <scope>NUCLEOTIDE SEQUENCE [LARGE SCALE GENOMIC DNA]</scope>
    <source>
        <strain evidence="14">KCTC13222</strain>
    </source>
</reference>
<dbReference type="InterPro" id="IPR039421">
    <property type="entry name" value="Type_1_exporter"/>
</dbReference>
<feature type="transmembrane region" description="Helical" evidence="10">
    <location>
        <begin position="157"/>
        <end position="174"/>
    </location>
</feature>
<proteinExistence type="predicted"/>
<keyword evidence="3" id="KW-1003">Cell membrane</keyword>
<dbReference type="InterPro" id="IPR027417">
    <property type="entry name" value="P-loop_NTPase"/>
</dbReference>
<feature type="region of interest" description="Disordered" evidence="9">
    <location>
        <begin position="310"/>
        <end position="349"/>
    </location>
</feature>
<dbReference type="Pfam" id="PF00664">
    <property type="entry name" value="ABC_membrane"/>
    <property type="match status" value="1"/>
</dbReference>
<dbReference type="GO" id="GO:0005524">
    <property type="term" value="F:ATP binding"/>
    <property type="evidence" value="ECO:0007669"/>
    <property type="project" value="UniProtKB-KW"/>
</dbReference>
<keyword evidence="4 10" id="KW-0812">Transmembrane</keyword>
<dbReference type="Proteomes" id="UP000093309">
    <property type="component" value="Unassembled WGS sequence"/>
</dbReference>
<evidence type="ECO:0000256" key="10">
    <source>
        <dbReference type="SAM" id="Phobius"/>
    </source>
</evidence>
<protein>
    <submittedName>
        <fullName evidence="13">Multidrug ABC transporter ATP-binding protein</fullName>
    </submittedName>
</protein>
<dbReference type="InterPro" id="IPR036640">
    <property type="entry name" value="ABC1_TM_sf"/>
</dbReference>
<feature type="compositionally biased region" description="Basic and acidic residues" evidence="9">
    <location>
        <begin position="310"/>
        <end position="326"/>
    </location>
</feature>
<feature type="transmembrane region" description="Helical" evidence="10">
    <location>
        <begin position="51"/>
        <end position="78"/>
    </location>
</feature>
<feature type="transmembrane region" description="Helical" evidence="10">
    <location>
        <begin position="134"/>
        <end position="151"/>
    </location>
</feature>
<feature type="compositionally biased region" description="Low complexity" evidence="9">
    <location>
        <begin position="327"/>
        <end position="344"/>
    </location>
</feature>
<dbReference type="PANTHER" id="PTHR43394">
    <property type="entry name" value="ATP-DEPENDENT PERMEASE MDL1, MITOCHONDRIAL"/>
    <property type="match status" value="1"/>
</dbReference>
<gene>
    <name evidence="13" type="ORF">A8709_01720</name>
</gene>
<keyword evidence="5" id="KW-0547">Nucleotide-binding</keyword>
<evidence type="ECO:0000259" key="12">
    <source>
        <dbReference type="PROSITE" id="PS50929"/>
    </source>
</evidence>
<dbReference type="EMBL" id="LYPC01000011">
    <property type="protein sequence ID" value="OCT16186.1"/>
    <property type="molecule type" value="Genomic_DNA"/>
</dbReference>
<evidence type="ECO:0000256" key="2">
    <source>
        <dbReference type="ARBA" id="ARBA00022448"/>
    </source>
</evidence>
<keyword evidence="8 10" id="KW-0472">Membrane</keyword>
<evidence type="ECO:0000313" key="13">
    <source>
        <dbReference type="EMBL" id="OCT16186.1"/>
    </source>
</evidence>
<evidence type="ECO:0000256" key="4">
    <source>
        <dbReference type="ARBA" id="ARBA00022692"/>
    </source>
</evidence>
<dbReference type="Gene3D" id="3.40.50.300">
    <property type="entry name" value="P-loop containing nucleotide triphosphate hydrolases"/>
    <property type="match status" value="1"/>
</dbReference>
<dbReference type="STRING" id="512399.A8709_01720"/>
<dbReference type="PROSITE" id="PS00211">
    <property type="entry name" value="ABC_TRANSPORTER_1"/>
    <property type="match status" value="1"/>
</dbReference>
<name>A0A1C1A6L6_9BACL</name>